<feature type="domain" description="DUS-like FMN-binding" evidence="15">
    <location>
        <begin position="9"/>
        <end position="309"/>
    </location>
</feature>
<dbReference type="Gene3D" id="3.20.20.70">
    <property type="entry name" value="Aldolase class I"/>
    <property type="match status" value="1"/>
</dbReference>
<dbReference type="KEGG" id="ssm:Spirs_3192"/>
<dbReference type="GO" id="GO:0050660">
    <property type="term" value="F:flavin adenine dinucleotide binding"/>
    <property type="evidence" value="ECO:0007669"/>
    <property type="project" value="InterPro"/>
</dbReference>
<comment type="catalytic activity">
    <reaction evidence="11">
        <text>a 5,6-dihydrouridine in tRNA + NAD(+) = a uridine in tRNA + NADH + H(+)</text>
        <dbReference type="Rhea" id="RHEA:54452"/>
        <dbReference type="Rhea" id="RHEA-COMP:13339"/>
        <dbReference type="Rhea" id="RHEA-COMP:13887"/>
        <dbReference type="ChEBI" id="CHEBI:15378"/>
        <dbReference type="ChEBI" id="CHEBI:57540"/>
        <dbReference type="ChEBI" id="CHEBI:57945"/>
        <dbReference type="ChEBI" id="CHEBI:65315"/>
        <dbReference type="ChEBI" id="CHEBI:74443"/>
    </reaction>
</comment>
<dbReference type="AlphaFoldDB" id="E1R5G2"/>
<dbReference type="InterPro" id="IPR035587">
    <property type="entry name" value="DUS-like_FMN-bd"/>
</dbReference>
<dbReference type="SUPFAM" id="SSF51395">
    <property type="entry name" value="FMN-linked oxidoreductases"/>
    <property type="match status" value="1"/>
</dbReference>
<dbReference type="EMBL" id="CP002116">
    <property type="protein sequence ID" value="ADK82290.1"/>
    <property type="molecule type" value="Genomic_DNA"/>
</dbReference>
<dbReference type="InterPro" id="IPR013785">
    <property type="entry name" value="Aldolase_TIM"/>
</dbReference>
<dbReference type="NCBIfam" id="TIGR00737">
    <property type="entry name" value="nifR3_yhdG"/>
    <property type="match status" value="1"/>
</dbReference>
<protein>
    <recommendedName>
        <fullName evidence="12">tRNA-dihydrouridine synthase</fullName>
        <ecNumber evidence="12">1.3.1.-</ecNumber>
    </recommendedName>
</protein>
<feature type="binding site" evidence="14">
    <location>
        <begin position="219"/>
        <end position="220"/>
    </location>
    <ligand>
        <name>FMN</name>
        <dbReference type="ChEBI" id="CHEBI:58210"/>
    </ligand>
</feature>
<keyword evidence="6 12" id="KW-0819">tRNA processing</keyword>
<dbReference type="CDD" id="cd02801">
    <property type="entry name" value="DUS_like_FMN"/>
    <property type="match status" value="1"/>
</dbReference>
<dbReference type="Proteomes" id="UP000002318">
    <property type="component" value="Chromosome"/>
</dbReference>
<dbReference type="Gene3D" id="1.10.1200.80">
    <property type="entry name" value="Putative flavin oxidoreducatase, domain 2"/>
    <property type="match status" value="1"/>
</dbReference>
<dbReference type="eggNOG" id="COG0042">
    <property type="taxonomic scope" value="Bacteria"/>
</dbReference>
<dbReference type="PROSITE" id="PS01136">
    <property type="entry name" value="UPF0034"/>
    <property type="match status" value="1"/>
</dbReference>
<evidence type="ECO:0000256" key="2">
    <source>
        <dbReference type="ARBA" id="ARBA00002790"/>
    </source>
</evidence>
<evidence type="ECO:0000256" key="14">
    <source>
        <dbReference type="PIRSR" id="PIRSR006621-2"/>
    </source>
</evidence>
<keyword evidence="14" id="KW-0547">Nucleotide-binding</keyword>
<evidence type="ECO:0000256" key="1">
    <source>
        <dbReference type="ARBA" id="ARBA00001917"/>
    </source>
</evidence>
<gene>
    <name evidence="16" type="ordered locus">Spirs_3192</name>
</gene>
<accession>E1R5G2</accession>
<evidence type="ECO:0000256" key="10">
    <source>
        <dbReference type="ARBA" id="ARBA00048205"/>
    </source>
</evidence>
<evidence type="ECO:0000256" key="11">
    <source>
        <dbReference type="ARBA" id="ARBA00048802"/>
    </source>
</evidence>
<dbReference type="STRING" id="573413.Spirs_3192"/>
<feature type="active site" description="Proton donor" evidence="13">
    <location>
        <position position="95"/>
    </location>
</feature>
<keyword evidence="7" id="KW-0521">NADP</keyword>
<evidence type="ECO:0000256" key="4">
    <source>
        <dbReference type="ARBA" id="ARBA00022630"/>
    </source>
</evidence>
<evidence type="ECO:0000256" key="12">
    <source>
        <dbReference type="PIRNR" id="PIRNR006621"/>
    </source>
</evidence>
<evidence type="ECO:0000256" key="5">
    <source>
        <dbReference type="ARBA" id="ARBA00022643"/>
    </source>
</evidence>
<reference evidence="16 17" key="1">
    <citation type="journal article" date="2010" name="Stand. Genomic Sci.">
        <title>Complete genome sequence of Spirochaeta smaragdinae type strain (SEBR 4228).</title>
        <authorList>
            <person name="Mavromatis K."/>
            <person name="Yasawong M."/>
            <person name="Chertkov O."/>
            <person name="Lapidus A."/>
            <person name="Lucas S."/>
            <person name="Nolan M."/>
            <person name="Del Rio T.G."/>
            <person name="Tice H."/>
            <person name="Cheng J.F."/>
            <person name="Pitluck S."/>
            <person name="Liolios K."/>
            <person name="Ivanova N."/>
            <person name="Tapia R."/>
            <person name="Han C."/>
            <person name="Bruce D."/>
            <person name="Goodwin L."/>
            <person name="Pati A."/>
            <person name="Chen A."/>
            <person name="Palaniappan K."/>
            <person name="Land M."/>
            <person name="Hauser L."/>
            <person name="Chang Y.J."/>
            <person name="Jeffries C.D."/>
            <person name="Detter J.C."/>
            <person name="Rohde M."/>
            <person name="Brambilla E."/>
            <person name="Spring S."/>
            <person name="Goker M."/>
            <person name="Sikorski J."/>
            <person name="Woyke T."/>
            <person name="Bristow J."/>
            <person name="Eisen J.A."/>
            <person name="Markowitz V."/>
            <person name="Hugenholtz P."/>
            <person name="Klenk H.P."/>
            <person name="Kyrpides N.C."/>
        </authorList>
    </citation>
    <scope>NUCLEOTIDE SEQUENCE [LARGE SCALE GENOMIC DNA]</scope>
    <source>
        <strain evidence="17">DSM 11293 / JCM 15392 / SEBR 4228</strain>
    </source>
</reference>
<organism evidence="16 17">
    <name type="scientific">Sediminispirochaeta smaragdinae (strain DSM 11293 / JCM 15392 / SEBR 4228)</name>
    <name type="common">Spirochaeta smaragdinae</name>
    <dbReference type="NCBI Taxonomy" id="573413"/>
    <lineage>
        <taxon>Bacteria</taxon>
        <taxon>Pseudomonadati</taxon>
        <taxon>Spirochaetota</taxon>
        <taxon>Spirochaetia</taxon>
        <taxon>Spirochaetales</taxon>
        <taxon>Spirochaetaceae</taxon>
        <taxon>Sediminispirochaeta</taxon>
    </lineage>
</organism>
<comment type="cofactor">
    <cofactor evidence="1 12 14">
        <name>FMN</name>
        <dbReference type="ChEBI" id="CHEBI:58210"/>
    </cofactor>
</comment>
<comment type="similarity">
    <text evidence="12">Belongs to the dus family.</text>
</comment>
<evidence type="ECO:0000313" key="17">
    <source>
        <dbReference type="Proteomes" id="UP000002318"/>
    </source>
</evidence>
<evidence type="ECO:0000256" key="8">
    <source>
        <dbReference type="ARBA" id="ARBA00022884"/>
    </source>
</evidence>
<keyword evidence="9 12" id="KW-0560">Oxidoreductase</keyword>
<dbReference type="PANTHER" id="PTHR45846">
    <property type="entry name" value="TRNA-DIHYDROURIDINE(47) SYNTHASE [NAD(P)(+)]-LIKE"/>
    <property type="match status" value="1"/>
</dbReference>
<feature type="binding site" evidence="14">
    <location>
        <position position="134"/>
    </location>
    <ligand>
        <name>FMN</name>
        <dbReference type="ChEBI" id="CHEBI:58210"/>
    </ligand>
</feature>
<feature type="binding site" evidence="14">
    <location>
        <position position="164"/>
    </location>
    <ligand>
        <name>FMN</name>
        <dbReference type="ChEBI" id="CHEBI:58210"/>
    </ligand>
</feature>
<keyword evidence="3" id="KW-0820">tRNA-binding</keyword>
<dbReference type="InterPro" id="IPR004652">
    <property type="entry name" value="DusB-like"/>
</dbReference>
<comment type="function">
    <text evidence="2 12">Catalyzes the synthesis of 5,6-dihydrouridine (D), a modified base found in the D-loop of most tRNAs, via the reduction of the C5-C6 double bond in target uridines.</text>
</comment>
<evidence type="ECO:0000259" key="15">
    <source>
        <dbReference type="Pfam" id="PF01207"/>
    </source>
</evidence>
<evidence type="ECO:0000256" key="3">
    <source>
        <dbReference type="ARBA" id="ARBA00022555"/>
    </source>
</evidence>
<dbReference type="InterPro" id="IPR018517">
    <property type="entry name" value="tRNA_hU_synthase_CS"/>
</dbReference>
<dbReference type="EC" id="1.3.1.-" evidence="12"/>
<evidence type="ECO:0000256" key="13">
    <source>
        <dbReference type="PIRSR" id="PIRSR006621-1"/>
    </source>
</evidence>
<dbReference type="GO" id="GO:0017150">
    <property type="term" value="F:tRNA dihydrouridine synthase activity"/>
    <property type="evidence" value="ECO:0007669"/>
    <property type="project" value="InterPro"/>
</dbReference>
<sequence length="327" mass="35449">MTIPGNLFLAPLAGITDRGFRRICIEHGAPFTYTEMVSGEALARGNAKTIALLRRAKGEKLLGVQIFLSSPEQAERALPVIEKADPTLIDLNCGCPVPKVVKTGAGAALMRSPETIYRIVSLLSKSSSRPITVKIRTGWDSKTINYLEAAQASESAGASMITLHGRSRSQGYSGSADWDTIAELVQTVRVPVIGNGDAFSPEAAKRLLMETGCSGVMFARGAMGNPFIFEQTRRLLEHDSTGKIPSVAEIMKAALTQLHYTIEEKGERVACREMRKQMTGYTKGLDGSAALRQSIVTCETEEDYRRTVEDYLSLRGESSSSTLDLAP</sequence>
<proteinExistence type="inferred from homology"/>
<evidence type="ECO:0000313" key="16">
    <source>
        <dbReference type="EMBL" id="ADK82290.1"/>
    </source>
</evidence>
<dbReference type="HOGENOM" id="CLU_013299_0_3_12"/>
<evidence type="ECO:0000256" key="7">
    <source>
        <dbReference type="ARBA" id="ARBA00022857"/>
    </source>
</evidence>
<comment type="catalytic activity">
    <reaction evidence="10">
        <text>a 5,6-dihydrouridine in tRNA + NADP(+) = a uridine in tRNA + NADPH + H(+)</text>
        <dbReference type="Rhea" id="RHEA:23624"/>
        <dbReference type="Rhea" id="RHEA-COMP:13339"/>
        <dbReference type="Rhea" id="RHEA-COMP:13887"/>
        <dbReference type="ChEBI" id="CHEBI:15378"/>
        <dbReference type="ChEBI" id="CHEBI:57783"/>
        <dbReference type="ChEBI" id="CHEBI:58349"/>
        <dbReference type="ChEBI" id="CHEBI:65315"/>
        <dbReference type="ChEBI" id="CHEBI:74443"/>
    </reaction>
</comment>
<dbReference type="PIRSF" id="PIRSF006621">
    <property type="entry name" value="Dus"/>
    <property type="match status" value="1"/>
</dbReference>
<dbReference type="InterPro" id="IPR001269">
    <property type="entry name" value="DUS_fam"/>
</dbReference>
<name>E1R5G2_SEDSS</name>
<keyword evidence="8" id="KW-0694">RNA-binding</keyword>
<evidence type="ECO:0000256" key="9">
    <source>
        <dbReference type="ARBA" id="ARBA00023002"/>
    </source>
</evidence>
<dbReference type="GO" id="GO:0000049">
    <property type="term" value="F:tRNA binding"/>
    <property type="evidence" value="ECO:0007669"/>
    <property type="project" value="UniProtKB-KW"/>
</dbReference>
<dbReference type="PANTHER" id="PTHR45846:SF1">
    <property type="entry name" value="TRNA-DIHYDROURIDINE(47) SYNTHASE [NAD(P)(+)]-LIKE"/>
    <property type="match status" value="1"/>
</dbReference>
<evidence type="ECO:0000256" key="6">
    <source>
        <dbReference type="ARBA" id="ARBA00022694"/>
    </source>
</evidence>
<dbReference type="Pfam" id="PF01207">
    <property type="entry name" value="Dus"/>
    <property type="match status" value="1"/>
</dbReference>
<keyword evidence="17" id="KW-1185">Reference proteome</keyword>
<keyword evidence="4 12" id="KW-0285">Flavoprotein</keyword>
<dbReference type="InterPro" id="IPR024036">
    <property type="entry name" value="tRNA-dHydroUridine_Synthase_C"/>
</dbReference>
<feature type="binding site" evidence="14">
    <location>
        <position position="65"/>
    </location>
    <ligand>
        <name>FMN</name>
        <dbReference type="ChEBI" id="CHEBI:58210"/>
    </ligand>
</feature>
<keyword evidence="5 12" id="KW-0288">FMN</keyword>